<evidence type="ECO:0000259" key="2">
    <source>
        <dbReference type="Pfam" id="PF02591"/>
    </source>
</evidence>
<dbReference type="InterPro" id="IPR052376">
    <property type="entry name" value="Oxidative_Scav/Glycosyltrans"/>
</dbReference>
<dbReference type="EMBL" id="CP020918">
    <property type="protein sequence ID" value="AWG21535.1"/>
    <property type="molecule type" value="Genomic_DNA"/>
</dbReference>
<keyword evidence="1" id="KW-0175">Coiled coil</keyword>
<name>A0A2S1LCQ1_9FLAO</name>
<accession>A0A2S1LCQ1</accession>
<evidence type="ECO:0000313" key="4">
    <source>
        <dbReference type="Proteomes" id="UP000244527"/>
    </source>
</evidence>
<feature type="domain" description="C4-type zinc ribbon" evidence="2">
    <location>
        <begin position="209"/>
        <end position="239"/>
    </location>
</feature>
<dbReference type="KEGG" id="ffa:FFWV33_08325"/>
<dbReference type="InterPro" id="IPR003743">
    <property type="entry name" value="Zf-RING_7"/>
</dbReference>
<dbReference type="Proteomes" id="UP000244527">
    <property type="component" value="Chromosome"/>
</dbReference>
<sequence>MTNTKELSVEEKLRAIYDLQLIDTRIDEIRNVRGELPLEVEDLEDEVAGLTTRSEKLKTDLEVIEDQIKAKKNAIDEHKESIKKYTKQQETVRNNREFNSLTKEVEFQELEIQLAEKQIKEMKATIEHKKEVISQSKERLELKSNHLKHKKAELEDILSETAKEETFLTDKSAEYRATIEDRLLAAYDRIRSSVRNGLAVVSIERGASAGSFFTIPPQTQVEIASRKKIITDEHSGRILVDSSLAEEEKEKMENLFSSF</sequence>
<evidence type="ECO:0000313" key="3">
    <source>
        <dbReference type="EMBL" id="AWG21535.1"/>
    </source>
</evidence>
<feature type="coiled-coil region" evidence="1">
    <location>
        <begin position="40"/>
        <end position="157"/>
    </location>
</feature>
<proteinExistence type="predicted"/>
<protein>
    <recommendedName>
        <fullName evidence="2">C4-type zinc ribbon domain-containing protein</fullName>
    </recommendedName>
</protein>
<evidence type="ECO:0000256" key="1">
    <source>
        <dbReference type="SAM" id="Coils"/>
    </source>
</evidence>
<reference evidence="3 4" key="1">
    <citation type="submission" date="2017-04" db="EMBL/GenBank/DDBJ databases">
        <title>Compelte genome sequence of WV33.</title>
        <authorList>
            <person name="Lee P.C."/>
        </authorList>
    </citation>
    <scope>NUCLEOTIDE SEQUENCE [LARGE SCALE GENOMIC DNA]</scope>
    <source>
        <strain evidence="3 4">WV33</strain>
    </source>
</reference>
<dbReference type="AlphaFoldDB" id="A0A2S1LCQ1"/>
<dbReference type="OrthoDB" id="9795058at2"/>
<organism evidence="3 4">
    <name type="scientific">Flavobacterium faecale</name>
    <dbReference type="NCBI Taxonomy" id="1355330"/>
    <lineage>
        <taxon>Bacteria</taxon>
        <taxon>Pseudomonadati</taxon>
        <taxon>Bacteroidota</taxon>
        <taxon>Flavobacteriia</taxon>
        <taxon>Flavobacteriales</taxon>
        <taxon>Flavobacteriaceae</taxon>
        <taxon>Flavobacterium</taxon>
    </lineage>
</organism>
<keyword evidence="4" id="KW-1185">Reference proteome</keyword>
<dbReference type="Pfam" id="PF02591">
    <property type="entry name" value="Zn_ribbon_9"/>
    <property type="match status" value="1"/>
</dbReference>
<dbReference type="Gene3D" id="1.10.287.1490">
    <property type="match status" value="1"/>
</dbReference>
<gene>
    <name evidence="3" type="ORF">FFWV33_08325</name>
</gene>
<dbReference type="PANTHER" id="PTHR39082:SF1">
    <property type="entry name" value="SCAVENGER RECEPTOR CLASS A MEMBER 3"/>
    <property type="match status" value="1"/>
</dbReference>
<dbReference type="PANTHER" id="PTHR39082">
    <property type="entry name" value="PHOSPHOLIPASE C-BETA-2-RELATED"/>
    <property type="match status" value="1"/>
</dbReference>
<dbReference type="RefSeq" id="WP_108740473.1">
    <property type="nucleotide sequence ID" value="NZ_CP020918.1"/>
</dbReference>